<name>A0A0D8J9Z8_9BACT</name>
<dbReference type="RefSeq" id="WP_045029575.1">
    <property type="nucleotide sequence ID" value="NZ_JRHC01000002.1"/>
</dbReference>
<dbReference type="InterPro" id="IPR029475">
    <property type="entry name" value="DUF6807"/>
</dbReference>
<evidence type="ECO:0000313" key="1">
    <source>
        <dbReference type="EMBL" id="KJF43712.1"/>
    </source>
</evidence>
<dbReference type="Pfam" id="PF14100">
    <property type="entry name" value="DUF6807"/>
    <property type="match status" value="1"/>
</dbReference>
<evidence type="ECO:0000313" key="2">
    <source>
        <dbReference type="Proteomes" id="UP000032544"/>
    </source>
</evidence>
<keyword evidence="2" id="KW-1185">Reference proteome</keyword>
<gene>
    <name evidence="1" type="ORF">LH29_11515</name>
</gene>
<dbReference type="EMBL" id="JRHC01000002">
    <property type="protein sequence ID" value="KJF43712.1"/>
    <property type="molecule type" value="Genomic_DNA"/>
</dbReference>
<protein>
    <recommendedName>
        <fullName evidence="3">Methane oxygenase PmoA</fullName>
    </recommendedName>
</protein>
<dbReference type="STRING" id="1544798.LH29_11515"/>
<dbReference type="Proteomes" id="UP000032544">
    <property type="component" value="Unassembled WGS sequence"/>
</dbReference>
<sequence>MKRSFVISLLLVLLTNGLVWGQLTMKKQQDGIKIVDGSSNVLFYQMHPLNKDGAYERCNYIHPLWGLNGKVLTEDFPADHLHHRGVFWAWHQVWIGDKRIGDPWEIKDFDQEITEIEFMKDPDETVWLKSEVLWSSDKWKKNGKPKPYIQEKVAIHVHKSSLKYRRIDFEISLLALEENVRIGGSEDKKGYGGFSVRMILPDDVQFSGKNGSIKPLETAVESEGFVKISGSLGKGNSKAGIVILDNKENPGYPQNLILREKNSMQNMAWPGAEPVALSTTKPLVLKYSLIVYSGKMNAKKIAKLLDE</sequence>
<reference evidence="1 2" key="1">
    <citation type="submission" date="2014-09" db="EMBL/GenBank/DDBJ databases">
        <title>Draft Genome Sequence of Draconibacterium sp. JN14CK-3.</title>
        <authorList>
            <person name="Dong C."/>
            <person name="Lai Q."/>
            <person name="Shao Z."/>
        </authorList>
    </citation>
    <scope>NUCLEOTIDE SEQUENCE [LARGE SCALE GENOMIC DNA]</scope>
    <source>
        <strain evidence="1 2">JN14CK-3</strain>
    </source>
</reference>
<comment type="caution">
    <text evidence="1">The sequence shown here is derived from an EMBL/GenBank/DDBJ whole genome shotgun (WGS) entry which is preliminary data.</text>
</comment>
<evidence type="ECO:0008006" key="3">
    <source>
        <dbReference type="Google" id="ProtNLM"/>
    </source>
</evidence>
<proteinExistence type="predicted"/>
<dbReference type="OrthoDB" id="2540540at2"/>
<accession>A0A0D8J9Z8</accession>
<organism evidence="1 2">
    <name type="scientific">Draconibacterium sediminis</name>
    <dbReference type="NCBI Taxonomy" id="1544798"/>
    <lineage>
        <taxon>Bacteria</taxon>
        <taxon>Pseudomonadati</taxon>
        <taxon>Bacteroidota</taxon>
        <taxon>Bacteroidia</taxon>
        <taxon>Marinilabiliales</taxon>
        <taxon>Prolixibacteraceae</taxon>
        <taxon>Draconibacterium</taxon>
    </lineage>
</organism>
<dbReference type="AlphaFoldDB" id="A0A0D8J9Z8"/>